<dbReference type="HOGENOM" id="CLU_527624_0_0_7"/>
<sequence length="516" mass="59271">MLELPNPRLETHFYSELLNRVSTALNEKVEWKEQVYLSLEGIFSILTSLEILLKEPKENLESAENELLKALERKLGEYNAFFKNLNIELERETNALKETIKQEQESIKALELALKQSETKSLKILEEKKENYLKALKEQQNTLKADLIERTNVLKQELETLLNALKQDLLENKENALLELNERLNAILSALNTEKQSALNALKENAKAELSNANIELNHLKVSAVTEINALKENATTELNNNKQSALNAIENKETSALESINALKELSLNSLNALKENIKNALNLLKENATTELNALKESFLSESKSLLESKQLEINASLESVRNSVNESLENREFLNTKLFYFEREINFINNTNTFKKIRTLASLENQQTLLSPNKHYLIECFFKYEFKNTNEGEIVLVFGNDENFDIPAKGLQTLKGLYVGGNNTYGVYLVKFFYTPRMEIKEIALYAKGIVSLWVNVNYLPTDGFWQKFKDFNIHYHNNTLNKRIEDSCTFSAQTLYLQITELSHYMPSISMT</sequence>
<dbReference type="RefSeq" id="WP_014660716.1">
    <property type="nucleotide sequence ID" value="NC_017737.1"/>
</dbReference>
<keyword evidence="3" id="KW-1185">Reference proteome</keyword>
<accession>I0ELM5</accession>
<evidence type="ECO:0000256" key="1">
    <source>
        <dbReference type="SAM" id="Coils"/>
    </source>
</evidence>
<gene>
    <name evidence="2" type="ordered locus">HCW_02815</name>
</gene>
<reference evidence="3" key="1">
    <citation type="submission" date="2012-04" db="EMBL/GenBank/DDBJ databases">
        <title>Complete genome sequence of Helicobacter cetorum strain MIT 00-7128.</title>
        <authorList>
            <person name="Kersulyte D."/>
            <person name="Berg D.E."/>
        </authorList>
    </citation>
    <scope>NUCLEOTIDE SEQUENCE [LARGE SCALE GENOMIC DNA]</scope>
    <source>
        <strain evidence="3">MIT 00-7128</strain>
    </source>
</reference>
<dbReference type="PATRIC" id="fig|182217.3.peg.603"/>
<proteinExistence type="predicted"/>
<organism evidence="2 3">
    <name type="scientific">Helicobacter cetorum (strain ATCC BAA-429 / MIT 00-7128)</name>
    <dbReference type="NCBI Taxonomy" id="182217"/>
    <lineage>
        <taxon>Bacteria</taxon>
        <taxon>Pseudomonadati</taxon>
        <taxon>Campylobacterota</taxon>
        <taxon>Epsilonproteobacteria</taxon>
        <taxon>Campylobacterales</taxon>
        <taxon>Helicobacteraceae</taxon>
        <taxon>Helicobacter</taxon>
    </lineage>
</organism>
<keyword evidence="1" id="KW-0175">Coiled coil</keyword>
<feature type="coiled-coil region" evidence="1">
    <location>
        <begin position="269"/>
        <end position="300"/>
    </location>
</feature>
<dbReference type="Proteomes" id="UP000005010">
    <property type="component" value="Chromosome"/>
</dbReference>
<evidence type="ECO:0000313" key="3">
    <source>
        <dbReference type="Proteomes" id="UP000005010"/>
    </source>
</evidence>
<dbReference type="EMBL" id="CP003479">
    <property type="protein sequence ID" value="AFI03844.1"/>
    <property type="molecule type" value="Genomic_DNA"/>
</dbReference>
<evidence type="ECO:0000313" key="2">
    <source>
        <dbReference type="EMBL" id="AFI03844.1"/>
    </source>
</evidence>
<name>I0ELM5_HELC0</name>
<dbReference type="KEGG" id="hce:HCW_02815"/>
<dbReference type="STRING" id="182217.HCW_02815"/>
<feature type="coiled-coil region" evidence="1">
    <location>
        <begin position="14"/>
        <end position="223"/>
    </location>
</feature>
<dbReference type="AlphaFoldDB" id="I0ELM5"/>
<protein>
    <submittedName>
        <fullName evidence="2">Uncharacterized protein</fullName>
    </submittedName>
</protein>